<dbReference type="AlphaFoldDB" id="A0A5K7YJC0"/>
<sequence>MTPASRQALEGLRDLTTLKWYVIPLLACIFYIYTLEMKKARATGNWNVVFAGLTVFGMDFINETWNGWVLVFTGRSAFWTAPGETALRTMVGWNIEIMFMFAISGIIYANTISEDRNEKILGIPNWWFWAIGYSGFCVFVEVLLNMGGHLVWEYPFWHRTFKGVWLIFLFGYLHFYVAALLVIGMRTYRAKVITVASLYGIAIVANIFGIGVMGWTY</sequence>
<feature type="transmembrane region" description="Helical" evidence="1">
    <location>
        <begin position="192"/>
        <end position="215"/>
    </location>
</feature>
<dbReference type="OrthoDB" id="3774739at2"/>
<protein>
    <recommendedName>
        <fullName evidence="4">Carotenoid biosynthesis protein</fullName>
    </recommendedName>
</protein>
<dbReference type="KEGG" id="dalk:DSCA_32160"/>
<keyword evidence="1" id="KW-1133">Transmembrane helix</keyword>
<accession>A0A5K7YJC0</accession>
<reference evidence="2 3" key="1">
    <citation type="submission" date="2019-11" db="EMBL/GenBank/DDBJ databases">
        <title>Comparative genomics of hydrocarbon-degrading Desulfosarcina strains.</title>
        <authorList>
            <person name="Watanabe M."/>
            <person name="Kojima H."/>
            <person name="Fukui M."/>
        </authorList>
    </citation>
    <scope>NUCLEOTIDE SEQUENCE [LARGE SCALE GENOMIC DNA]</scope>
    <source>
        <strain evidence="2 3">PL12</strain>
    </source>
</reference>
<name>A0A5K7YJC0_9BACT</name>
<keyword evidence="1" id="KW-0472">Membrane</keyword>
<dbReference type="EMBL" id="AP021874">
    <property type="protein sequence ID" value="BBO69286.1"/>
    <property type="molecule type" value="Genomic_DNA"/>
</dbReference>
<proteinExistence type="predicted"/>
<gene>
    <name evidence="2" type="ORF">DSCA_32160</name>
</gene>
<feature type="transmembrane region" description="Helical" evidence="1">
    <location>
        <begin position="123"/>
        <end position="144"/>
    </location>
</feature>
<feature type="transmembrane region" description="Helical" evidence="1">
    <location>
        <begin position="20"/>
        <end position="36"/>
    </location>
</feature>
<dbReference type="Proteomes" id="UP000427906">
    <property type="component" value="Chromosome"/>
</dbReference>
<evidence type="ECO:0000256" key="1">
    <source>
        <dbReference type="SAM" id="Phobius"/>
    </source>
</evidence>
<evidence type="ECO:0000313" key="2">
    <source>
        <dbReference type="EMBL" id="BBO69286.1"/>
    </source>
</evidence>
<feature type="transmembrane region" description="Helical" evidence="1">
    <location>
        <begin position="91"/>
        <end position="111"/>
    </location>
</feature>
<keyword evidence="1" id="KW-0812">Transmembrane</keyword>
<feature type="transmembrane region" description="Helical" evidence="1">
    <location>
        <begin position="48"/>
        <end position="71"/>
    </location>
</feature>
<keyword evidence="3" id="KW-1185">Reference proteome</keyword>
<dbReference type="RefSeq" id="WP_155317345.1">
    <property type="nucleotide sequence ID" value="NZ_AP021874.1"/>
</dbReference>
<feature type="transmembrane region" description="Helical" evidence="1">
    <location>
        <begin position="164"/>
        <end position="185"/>
    </location>
</feature>
<evidence type="ECO:0008006" key="4">
    <source>
        <dbReference type="Google" id="ProtNLM"/>
    </source>
</evidence>
<organism evidence="2 3">
    <name type="scientific">Desulfosarcina alkanivorans</name>
    <dbReference type="NCBI Taxonomy" id="571177"/>
    <lineage>
        <taxon>Bacteria</taxon>
        <taxon>Pseudomonadati</taxon>
        <taxon>Thermodesulfobacteriota</taxon>
        <taxon>Desulfobacteria</taxon>
        <taxon>Desulfobacterales</taxon>
        <taxon>Desulfosarcinaceae</taxon>
        <taxon>Desulfosarcina</taxon>
    </lineage>
</organism>
<evidence type="ECO:0000313" key="3">
    <source>
        <dbReference type="Proteomes" id="UP000427906"/>
    </source>
</evidence>